<dbReference type="Proteomes" id="UP001157069">
    <property type="component" value="Unassembled WGS sequence"/>
</dbReference>
<dbReference type="NCBIfam" id="TIGR00026">
    <property type="entry name" value="hi_GC_TIGR00026"/>
    <property type="match status" value="1"/>
</dbReference>
<evidence type="ECO:0000313" key="3">
    <source>
        <dbReference type="EMBL" id="GMA90372.1"/>
    </source>
</evidence>
<dbReference type="InterPro" id="IPR012349">
    <property type="entry name" value="Split_barrel_FMN-bd"/>
</dbReference>
<protein>
    <recommendedName>
        <fullName evidence="5">Nitroreductase family deazaflavin-dependent oxidoreductase</fullName>
    </recommendedName>
</protein>
<dbReference type="Gene3D" id="2.30.110.10">
    <property type="entry name" value="Electron Transport, Fmn-binding Protein, Chain A"/>
    <property type="match status" value="1"/>
</dbReference>
<accession>A0ABQ6JPY8</accession>
<evidence type="ECO:0000256" key="2">
    <source>
        <dbReference type="ARBA" id="ARBA00049106"/>
    </source>
</evidence>
<sequence length="155" mass="17161">MDTTSSTPSPPPRALIRAIWRGHRLLVRLSGARLGLPAPRRGKRMGMMRVHAIGRNSGEPRPVVLGYFDDGDALVTLAMNGWAAADPSWLKNLRAHPEVRVDLGRTRRTVRARIAAGEEHERLWARFADYPGWGDLDAFAIRRPKGTAVVVLDPA</sequence>
<gene>
    <name evidence="3" type="ORF">GCM10025869_09010</name>
</gene>
<name>A0ABQ6JPY8_9MICO</name>
<evidence type="ECO:0000256" key="1">
    <source>
        <dbReference type="ARBA" id="ARBA00008710"/>
    </source>
</evidence>
<keyword evidence="4" id="KW-1185">Reference proteome</keyword>
<dbReference type="SUPFAM" id="SSF50475">
    <property type="entry name" value="FMN-binding split barrel"/>
    <property type="match status" value="1"/>
</dbReference>
<proteinExistence type="inferred from homology"/>
<organism evidence="3 4">
    <name type="scientific">Homoserinibacter gongjuensis</name>
    <dbReference type="NCBI Taxonomy" id="1162968"/>
    <lineage>
        <taxon>Bacteria</taxon>
        <taxon>Bacillati</taxon>
        <taxon>Actinomycetota</taxon>
        <taxon>Actinomycetes</taxon>
        <taxon>Micrococcales</taxon>
        <taxon>Microbacteriaceae</taxon>
        <taxon>Homoserinibacter</taxon>
    </lineage>
</organism>
<dbReference type="Pfam" id="PF04075">
    <property type="entry name" value="F420H2_quin_red"/>
    <property type="match status" value="1"/>
</dbReference>
<comment type="caution">
    <text evidence="3">The sequence shown here is derived from an EMBL/GenBank/DDBJ whole genome shotgun (WGS) entry which is preliminary data.</text>
</comment>
<dbReference type="InterPro" id="IPR004378">
    <property type="entry name" value="F420H2_quin_Rdtase"/>
</dbReference>
<comment type="similarity">
    <text evidence="1">Belongs to the F420H(2)-dependent quinone reductase family.</text>
</comment>
<dbReference type="PANTHER" id="PTHR39428">
    <property type="entry name" value="F420H(2)-DEPENDENT QUINONE REDUCTASE RV1261C"/>
    <property type="match status" value="1"/>
</dbReference>
<dbReference type="EMBL" id="BSVA01000001">
    <property type="protein sequence ID" value="GMA90372.1"/>
    <property type="molecule type" value="Genomic_DNA"/>
</dbReference>
<dbReference type="RefSeq" id="WP_284298085.1">
    <property type="nucleotide sequence ID" value="NZ_BSVA01000001.1"/>
</dbReference>
<evidence type="ECO:0000313" key="4">
    <source>
        <dbReference type="Proteomes" id="UP001157069"/>
    </source>
</evidence>
<comment type="catalytic activity">
    <reaction evidence="2">
        <text>oxidized coenzyme F420-(gamma-L-Glu)(n) + a quinol + H(+) = reduced coenzyme F420-(gamma-L-Glu)(n) + a quinone</text>
        <dbReference type="Rhea" id="RHEA:39663"/>
        <dbReference type="Rhea" id="RHEA-COMP:12939"/>
        <dbReference type="Rhea" id="RHEA-COMP:14378"/>
        <dbReference type="ChEBI" id="CHEBI:15378"/>
        <dbReference type="ChEBI" id="CHEBI:24646"/>
        <dbReference type="ChEBI" id="CHEBI:132124"/>
        <dbReference type="ChEBI" id="CHEBI:133980"/>
        <dbReference type="ChEBI" id="CHEBI:139511"/>
    </reaction>
</comment>
<evidence type="ECO:0008006" key="5">
    <source>
        <dbReference type="Google" id="ProtNLM"/>
    </source>
</evidence>
<reference evidence="4" key="1">
    <citation type="journal article" date="2019" name="Int. J. Syst. Evol. Microbiol.">
        <title>The Global Catalogue of Microorganisms (GCM) 10K type strain sequencing project: providing services to taxonomists for standard genome sequencing and annotation.</title>
        <authorList>
            <consortium name="The Broad Institute Genomics Platform"/>
            <consortium name="The Broad Institute Genome Sequencing Center for Infectious Disease"/>
            <person name="Wu L."/>
            <person name="Ma J."/>
        </authorList>
    </citation>
    <scope>NUCLEOTIDE SEQUENCE [LARGE SCALE GENOMIC DNA]</scope>
    <source>
        <strain evidence="4">NBRC 108755</strain>
    </source>
</reference>
<dbReference type="PANTHER" id="PTHR39428:SF3">
    <property type="entry name" value="DEAZAFLAVIN-DEPENDENT NITROREDUCTASE"/>
    <property type="match status" value="1"/>
</dbReference>